<organism evidence="1 2">
    <name type="scientific">Levilactobacillus brevis KB290</name>
    <dbReference type="NCBI Taxonomy" id="1001583"/>
    <lineage>
        <taxon>Bacteria</taxon>
        <taxon>Bacillati</taxon>
        <taxon>Bacillota</taxon>
        <taxon>Bacilli</taxon>
        <taxon>Lactobacillales</taxon>
        <taxon>Lactobacillaceae</taxon>
        <taxon>Levilactobacillus</taxon>
    </lineage>
</organism>
<name>M5B1H1_LEVBR</name>
<accession>M5B1H1</accession>
<protein>
    <submittedName>
        <fullName evidence="1">Uncharacterized protein</fullName>
    </submittedName>
</protein>
<reference evidence="1 2" key="1">
    <citation type="journal article" date="2013" name="PLoS ONE">
        <title>Genomic Analysis by Deep Sequencing of the Probiotic Lactobacillus brevis KB290 Harboring Nine Plasmids Reveals Genomic Stability.</title>
        <authorList>
            <person name="Fukao M."/>
            <person name="Oshima K."/>
            <person name="Morita H."/>
            <person name="Toh H."/>
            <person name="Suda W."/>
            <person name="Kim S.W."/>
            <person name="Suzuki S."/>
            <person name="Yakabe T."/>
            <person name="Hattori M."/>
            <person name="Yajima N."/>
        </authorList>
    </citation>
    <scope>NUCLEOTIDE SEQUENCE [LARGE SCALE GENOMIC DNA]</scope>
    <source>
        <strain evidence="1 2">KB290</strain>
    </source>
</reference>
<dbReference type="Proteomes" id="UP000012042">
    <property type="component" value="Chromosome"/>
</dbReference>
<dbReference type="HOGENOM" id="CLU_3136943_0_0_9"/>
<dbReference type="KEGG" id="lbk:LVISKB_2171"/>
<evidence type="ECO:0000313" key="1">
    <source>
        <dbReference type="EMBL" id="BAN07806.1"/>
    </source>
</evidence>
<sequence>MGKPSPKTKVNKITVSNYITTNSTMMIPNKNITDQSAHFSSGSDNAHQL</sequence>
<proteinExistence type="predicted"/>
<dbReference type="AlphaFoldDB" id="M5B1H1"/>
<evidence type="ECO:0000313" key="2">
    <source>
        <dbReference type="Proteomes" id="UP000012042"/>
    </source>
</evidence>
<dbReference type="EMBL" id="AP012167">
    <property type="protein sequence ID" value="BAN07806.1"/>
    <property type="molecule type" value="Genomic_DNA"/>
</dbReference>
<gene>
    <name evidence="1" type="ORF">LVISKB_2171</name>
</gene>